<evidence type="ECO:0000256" key="1">
    <source>
        <dbReference type="SAM" id="Phobius"/>
    </source>
</evidence>
<feature type="transmembrane region" description="Helical" evidence="1">
    <location>
        <begin position="51"/>
        <end position="75"/>
    </location>
</feature>
<proteinExistence type="predicted"/>
<gene>
    <name evidence="2" type="ORF">Mal64_16630</name>
</gene>
<evidence type="ECO:0000313" key="3">
    <source>
        <dbReference type="Proteomes" id="UP000315440"/>
    </source>
</evidence>
<dbReference type="Proteomes" id="UP000315440">
    <property type="component" value="Unassembled WGS sequence"/>
</dbReference>
<keyword evidence="1" id="KW-1133">Transmembrane helix</keyword>
<keyword evidence="3" id="KW-1185">Reference proteome</keyword>
<accession>A0A5C5ZL71</accession>
<protein>
    <recommendedName>
        <fullName evidence="4">VIT family protein</fullName>
    </recommendedName>
</protein>
<organism evidence="2 3">
    <name type="scientific">Pseudobythopirellula maris</name>
    <dbReference type="NCBI Taxonomy" id="2527991"/>
    <lineage>
        <taxon>Bacteria</taxon>
        <taxon>Pseudomonadati</taxon>
        <taxon>Planctomycetota</taxon>
        <taxon>Planctomycetia</taxon>
        <taxon>Pirellulales</taxon>
        <taxon>Lacipirellulaceae</taxon>
        <taxon>Pseudobythopirellula</taxon>
    </lineage>
</organism>
<evidence type="ECO:0008006" key="4">
    <source>
        <dbReference type="Google" id="ProtNLM"/>
    </source>
</evidence>
<evidence type="ECO:0000313" key="2">
    <source>
        <dbReference type="EMBL" id="TWT88184.1"/>
    </source>
</evidence>
<dbReference type="AlphaFoldDB" id="A0A5C5ZL71"/>
<feature type="transmembrane region" description="Helical" evidence="1">
    <location>
        <begin position="20"/>
        <end position="39"/>
    </location>
</feature>
<dbReference type="RefSeq" id="WP_197525576.1">
    <property type="nucleotide sequence ID" value="NZ_SJPQ01000002.1"/>
</dbReference>
<name>A0A5C5ZL71_9BACT</name>
<reference evidence="2 3" key="1">
    <citation type="submission" date="2019-02" db="EMBL/GenBank/DDBJ databases">
        <title>Deep-cultivation of Planctomycetes and their phenomic and genomic characterization uncovers novel biology.</title>
        <authorList>
            <person name="Wiegand S."/>
            <person name="Jogler M."/>
            <person name="Boedeker C."/>
            <person name="Pinto D."/>
            <person name="Vollmers J."/>
            <person name="Rivas-Marin E."/>
            <person name="Kohn T."/>
            <person name="Peeters S.H."/>
            <person name="Heuer A."/>
            <person name="Rast P."/>
            <person name="Oberbeckmann S."/>
            <person name="Bunk B."/>
            <person name="Jeske O."/>
            <person name="Meyerdierks A."/>
            <person name="Storesund J.E."/>
            <person name="Kallscheuer N."/>
            <person name="Luecker S."/>
            <person name="Lage O.M."/>
            <person name="Pohl T."/>
            <person name="Merkel B.J."/>
            <person name="Hornburger P."/>
            <person name="Mueller R.-W."/>
            <person name="Bruemmer F."/>
            <person name="Labrenz M."/>
            <person name="Spormann A.M."/>
            <person name="Op Den Camp H."/>
            <person name="Overmann J."/>
            <person name="Amann R."/>
            <person name="Jetten M.S.M."/>
            <person name="Mascher T."/>
            <person name="Medema M.H."/>
            <person name="Devos D.P."/>
            <person name="Kaster A.-K."/>
            <person name="Ovreas L."/>
            <person name="Rohde M."/>
            <person name="Galperin M.Y."/>
            <person name="Jogler C."/>
        </authorList>
    </citation>
    <scope>NUCLEOTIDE SEQUENCE [LARGE SCALE GENOMIC DNA]</scope>
    <source>
        <strain evidence="2 3">Mal64</strain>
    </source>
</reference>
<sequence length="76" mass="8230">MAPLTSFALIAPLLMATEPLRIWYALPLIVSVSLVYAATRNENMGTIVAHAARFGGWLVVFIASMAALLTGLNWIQ</sequence>
<keyword evidence="1" id="KW-0472">Membrane</keyword>
<dbReference type="EMBL" id="SJPQ01000002">
    <property type="protein sequence ID" value="TWT88184.1"/>
    <property type="molecule type" value="Genomic_DNA"/>
</dbReference>
<keyword evidence="1" id="KW-0812">Transmembrane</keyword>
<comment type="caution">
    <text evidence="2">The sequence shown here is derived from an EMBL/GenBank/DDBJ whole genome shotgun (WGS) entry which is preliminary data.</text>
</comment>